<keyword evidence="2" id="KW-1185">Reference proteome</keyword>
<dbReference type="AlphaFoldDB" id="A0A7R7XVH7"/>
<dbReference type="OrthoDB" id="10597201at2759"/>
<evidence type="ECO:0000313" key="1">
    <source>
        <dbReference type="EMBL" id="BCS28460.1"/>
    </source>
</evidence>
<sequence>MQSPVATTDGPKEESAKAKARTVELFHPEYISGRRDTCCLNGRTCEIGEVRDGEDSDEWSGTITCSWHAMMPQWAGRDDPSQFILWFGIHPDVAFRICDHATIAALTAHGEDVDNPTKERTDAYEAAFQAFVKALKDHRYTCRWMRDPDSPVFMAYCDFMQARRTELKHVEPSRTGQEAINSA</sequence>
<evidence type="ECO:0000313" key="2">
    <source>
        <dbReference type="Proteomes" id="UP000654913"/>
    </source>
</evidence>
<accession>A0A7R7XVH7</accession>
<proteinExistence type="predicted"/>
<dbReference type="EMBL" id="AP024449">
    <property type="protein sequence ID" value="BCS28460.1"/>
    <property type="molecule type" value="Genomic_DNA"/>
</dbReference>
<organism evidence="1 2">
    <name type="scientific">Aspergillus puulaauensis</name>
    <dbReference type="NCBI Taxonomy" id="1220207"/>
    <lineage>
        <taxon>Eukaryota</taxon>
        <taxon>Fungi</taxon>
        <taxon>Dikarya</taxon>
        <taxon>Ascomycota</taxon>
        <taxon>Pezizomycotina</taxon>
        <taxon>Eurotiomycetes</taxon>
        <taxon>Eurotiomycetidae</taxon>
        <taxon>Eurotiales</taxon>
        <taxon>Aspergillaceae</taxon>
        <taxon>Aspergillus</taxon>
    </lineage>
</organism>
<reference evidence="1" key="1">
    <citation type="submission" date="2021-01" db="EMBL/GenBank/DDBJ databases">
        <authorList>
            <consortium name="Aspergillus puulaauensis MK2 genome sequencing consortium"/>
            <person name="Kazuki M."/>
            <person name="Futagami T."/>
        </authorList>
    </citation>
    <scope>NUCLEOTIDE SEQUENCE</scope>
    <source>
        <strain evidence="1">MK2</strain>
    </source>
</reference>
<dbReference type="RefSeq" id="XP_041560646.1">
    <property type="nucleotide sequence ID" value="XM_041694858.1"/>
</dbReference>
<reference evidence="1" key="2">
    <citation type="submission" date="2021-02" db="EMBL/GenBank/DDBJ databases">
        <title>Aspergillus puulaauensis MK2 genome sequence.</title>
        <authorList>
            <person name="Futagami T."/>
            <person name="Mori K."/>
            <person name="Kadooka C."/>
            <person name="Tanaka T."/>
        </authorList>
    </citation>
    <scope>NUCLEOTIDE SEQUENCE</scope>
    <source>
        <strain evidence="1">MK2</strain>
    </source>
</reference>
<dbReference type="KEGG" id="apuu:APUU_70030S"/>
<gene>
    <name evidence="1" type="ORF">APUU_70030S</name>
</gene>
<name>A0A7R7XVH7_9EURO</name>
<dbReference type="GeneID" id="64978457"/>
<dbReference type="Proteomes" id="UP000654913">
    <property type="component" value="Chromosome 7"/>
</dbReference>
<protein>
    <submittedName>
        <fullName evidence="1">Uncharacterized protein</fullName>
    </submittedName>
</protein>